<evidence type="ECO:0000313" key="3">
    <source>
        <dbReference type="Proteomes" id="UP000680865"/>
    </source>
</evidence>
<dbReference type="CDD" id="cd14814">
    <property type="entry name" value="Peptidase_M15"/>
    <property type="match status" value="1"/>
</dbReference>
<dbReference type="InterPro" id="IPR003709">
    <property type="entry name" value="VanY-like_core_dom"/>
</dbReference>
<name>A0A919SJS4_9ACTN</name>
<evidence type="ECO:0000259" key="1">
    <source>
        <dbReference type="Pfam" id="PF02557"/>
    </source>
</evidence>
<reference evidence="2" key="1">
    <citation type="submission" date="2021-03" db="EMBL/GenBank/DDBJ databases">
        <title>Whole genome shotgun sequence of Actinoplanes consettensis NBRC 14913.</title>
        <authorList>
            <person name="Komaki H."/>
            <person name="Tamura T."/>
        </authorList>
    </citation>
    <scope>NUCLEOTIDE SEQUENCE</scope>
    <source>
        <strain evidence="2">NBRC 14913</strain>
    </source>
</reference>
<dbReference type="EMBL" id="BOQP01000016">
    <property type="protein sequence ID" value="GIM72797.1"/>
    <property type="molecule type" value="Genomic_DNA"/>
</dbReference>
<sequence length="306" mass="32302">MRQSLTGSPEYIALRRTLATQRATLVNQAAGVTTARLAHDTAQTGLTAAVTADGTSRTRLAISIEALTSAKNTRTVVLQQRPRKEAAVTRAQAAVTAAAKTVTADRAVARQSAALLRTALGTALATTGDLDTATTAWQTTSDRLRVNQQKLVALDTSAETRAQAAAISGTVVNEIRTGFATTDTTTVYGITVHKSVAFAFKRMLDDAKSDGVVLSGGGFRTRQRQIELRKINGCPDIYTAPPSSCRVPTAIPGRSLHEIGLAVDMTSGGSTLTSGSAGFKWLSAHADEYGYENLPSEPWHWSITGS</sequence>
<accession>A0A919SJS4</accession>
<organism evidence="2 3">
    <name type="scientific">Winogradskya consettensis</name>
    <dbReference type="NCBI Taxonomy" id="113560"/>
    <lineage>
        <taxon>Bacteria</taxon>
        <taxon>Bacillati</taxon>
        <taxon>Actinomycetota</taxon>
        <taxon>Actinomycetes</taxon>
        <taxon>Micromonosporales</taxon>
        <taxon>Micromonosporaceae</taxon>
        <taxon>Winogradskya</taxon>
    </lineage>
</organism>
<dbReference type="SUPFAM" id="SSF55166">
    <property type="entry name" value="Hedgehog/DD-peptidase"/>
    <property type="match status" value="1"/>
</dbReference>
<proteinExistence type="predicted"/>
<dbReference type="PANTHER" id="PTHR34385">
    <property type="entry name" value="D-ALANYL-D-ALANINE CARBOXYPEPTIDASE"/>
    <property type="match status" value="1"/>
</dbReference>
<dbReference type="Pfam" id="PF02557">
    <property type="entry name" value="VanY"/>
    <property type="match status" value="1"/>
</dbReference>
<comment type="caution">
    <text evidence="2">The sequence shown here is derived from an EMBL/GenBank/DDBJ whole genome shotgun (WGS) entry which is preliminary data.</text>
</comment>
<evidence type="ECO:0000313" key="2">
    <source>
        <dbReference type="EMBL" id="GIM72797.1"/>
    </source>
</evidence>
<dbReference type="InterPro" id="IPR009045">
    <property type="entry name" value="Zn_M74/Hedgehog-like"/>
</dbReference>
<keyword evidence="3" id="KW-1185">Reference proteome</keyword>
<dbReference type="Proteomes" id="UP000680865">
    <property type="component" value="Unassembled WGS sequence"/>
</dbReference>
<dbReference type="GO" id="GO:0008233">
    <property type="term" value="F:peptidase activity"/>
    <property type="evidence" value="ECO:0007669"/>
    <property type="project" value="InterPro"/>
</dbReference>
<dbReference type="PANTHER" id="PTHR34385:SF1">
    <property type="entry name" value="PEPTIDOGLYCAN L-ALANYL-D-GLUTAMATE ENDOPEPTIDASE CWLK"/>
    <property type="match status" value="1"/>
</dbReference>
<dbReference type="GO" id="GO:0006508">
    <property type="term" value="P:proteolysis"/>
    <property type="evidence" value="ECO:0007669"/>
    <property type="project" value="InterPro"/>
</dbReference>
<dbReference type="InterPro" id="IPR052179">
    <property type="entry name" value="DD-CPase-like"/>
</dbReference>
<dbReference type="Gene3D" id="3.30.1380.10">
    <property type="match status" value="1"/>
</dbReference>
<protein>
    <recommendedName>
        <fullName evidence="1">D-alanyl-D-alanine carboxypeptidase-like core domain-containing protein</fullName>
    </recommendedName>
</protein>
<feature type="domain" description="D-alanyl-D-alanine carboxypeptidase-like core" evidence="1">
    <location>
        <begin position="191"/>
        <end position="304"/>
    </location>
</feature>
<gene>
    <name evidence="2" type="ORF">Aco04nite_32000</name>
</gene>
<dbReference type="AlphaFoldDB" id="A0A919SJS4"/>